<evidence type="ECO:0000256" key="1">
    <source>
        <dbReference type="ARBA" id="ARBA00010558"/>
    </source>
</evidence>
<dbReference type="VEuPathDB" id="TriTrypDB:TRSC58_01503"/>
<comment type="caution">
    <text evidence="3">The sequence shown here is derived from an EMBL/GenBank/DDBJ whole genome shotgun (WGS) entry which is preliminary data.</text>
</comment>
<dbReference type="Pfam" id="PF03974">
    <property type="entry name" value="Ecotin"/>
    <property type="match status" value="1"/>
</dbReference>
<dbReference type="InterPro" id="IPR005658">
    <property type="entry name" value="Prot_inh_ecotin"/>
</dbReference>
<dbReference type="Proteomes" id="UP000031737">
    <property type="component" value="Unassembled WGS sequence"/>
</dbReference>
<evidence type="ECO:0000313" key="4">
    <source>
        <dbReference type="Proteomes" id="UP000031737"/>
    </source>
</evidence>
<dbReference type="AlphaFoldDB" id="A0A061J5P3"/>
<keyword evidence="2" id="KW-1133">Transmembrane helix</keyword>
<dbReference type="EMBL" id="AUPL01001503">
    <property type="protein sequence ID" value="ESL10758.1"/>
    <property type="molecule type" value="Genomic_DNA"/>
</dbReference>
<proteinExistence type="inferred from homology"/>
<dbReference type="InterPro" id="IPR036198">
    <property type="entry name" value="Ecotin_sf"/>
</dbReference>
<dbReference type="OrthoDB" id="271632at2759"/>
<sequence length="181" mass="20376">MPVAVFLHSDVHLLFSLVFAFASAGGGGFACACMSPQMRDPKDFCQVSKKYPPPEEGERCCKFLLDPLHGEVEREHRMLELVPGRMQLVDGVNHNFIVGCVEEHGLEGRAYPYYRVSQGRTERTRMAVPSGVEPRMEFVALGRRGLIGYNSKRPVVVYVPENAKLRYRIWEGAEECVATEL</sequence>
<organism evidence="3 4">
    <name type="scientific">Trypanosoma rangeli SC58</name>
    <dbReference type="NCBI Taxonomy" id="429131"/>
    <lineage>
        <taxon>Eukaryota</taxon>
        <taxon>Discoba</taxon>
        <taxon>Euglenozoa</taxon>
        <taxon>Kinetoplastea</taxon>
        <taxon>Metakinetoplastina</taxon>
        <taxon>Trypanosomatida</taxon>
        <taxon>Trypanosomatidae</taxon>
        <taxon>Trypanosoma</taxon>
        <taxon>Herpetosoma</taxon>
    </lineage>
</organism>
<evidence type="ECO:0000313" key="3">
    <source>
        <dbReference type="EMBL" id="ESL10758.1"/>
    </source>
</evidence>
<dbReference type="GO" id="GO:0004867">
    <property type="term" value="F:serine-type endopeptidase inhibitor activity"/>
    <property type="evidence" value="ECO:0007669"/>
    <property type="project" value="InterPro"/>
</dbReference>
<reference evidence="3 4" key="1">
    <citation type="submission" date="2013-07" db="EMBL/GenBank/DDBJ databases">
        <authorList>
            <person name="Stoco P.H."/>
            <person name="Wagner G."/>
            <person name="Gerber A."/>
            <person name="Zaha A."/>
            <person name="Thompson C."/>
            <person name="Bartholomeu D.C."/>
            <person name="Luckemeyer D.D."/>
            <person name="Bahia D."/>
            <person name="Loreto E."/>
            <person name="Prestes E.B."/>
            <person name="Lima F.M."/>
            <person name="Rodrigues-Luiz G."/>
            <person name="Vallejo G.A."/>
            <person name="Filho J.F."/>
            <person name="Monteiro K.M."/>
            <person name="Tyler K.M."/>
            <person name="de Almeida L.G."/>
            <person name="Ortiz M.F."/>
            <person name="Siervo M.A."/>
            <person name="de Moraes M.H."/>
            <person name="Cunha O.L."/>
            <person name="Mendonca-Neto R."/>
            <person name="Silva R."/>
            <person name="Teixeira S.M."/>
            <person name="Murta S.M."/>
            <person name="Sincero T.C."/>
            <person name="Mendes T.A."/>
            <person name="Urmenyi T.P."/>
            <person name="Silva V.G."/>
            <person name="da Rocha W.D."/>
            <person name="Andersson B."/>
            <person name="Romanha A.J."/>
            <person name="Steindel M."/>
            <person name="de Vasconcelos A.T."/>
            <person name="Grisard E.C."/>
        </authorList>
    </citation>
    <scope>NUCLEOTIDE SEQUENCE [LARGE SCALE GENOMIC DNA]</scope>
    <source>
        <strain evidence="3 4">SC58</strain>
    </source>
</reference>
<dbReference type="Gene3D" id="2.60.40.550">
    <property type="entry name" value="Ecotin"/>
    <property type="match status" value="1"/>
</dbReference>
<dbReference type="PANTHER" id="PTHR35890">
    <property type="match status" value="1"/>
</dbReference>
<gene>
    <name evidence="3" type="ORF">TRSC58_01503</name>
</gene>
<keyword evidence="4" id="KW-1185">Reference proteome</keyword>
<dbReference type="PANTHER" id="PTHR35890:SF3">
    <property type="entry name" value="ECOTIN"/>
    <property type="match status" value="1"/>
</dbReference>
<keyword evidence="2" id="KW-0472">Membrane</keyword>
<name>A0A061J5P3_TRYRA</name>
<comment type="similarity">
    <text evidence="1">Belongs to the protease inhibitor I11 (ecotin) family.</text>
</comment>
<keyword evidence="2" id="KW-0812">Transmembrane</keyword>
<accession>A0A061J5P3</accession>
<evidence type="ECO:0000256" key="2">
    <source>
        <dbReference type="SAM" id="Phobius"/>
    </source>
</evidence>
<feature type="transmembrane region" description="Helical" evidence="2">
    <location>
        <begin position="12"/>
        <end position="34"/>
    </location>
</feature>
<protein>
    <submittedName>
        <fullName evidence="3">Ecotin</fullName>
    </submittedName>
</protein>
<dbReference type="SUPFAM" id="SSF49772">
    <property type="entry name" value="Ecotin, trypsin inhibitor"/>
    <property type="match status" value="1"/>
</dbReference>